<dbReference type="Proteomes" id="UP001197378">
    <property type="component" value="Unassembled WGS sequence"/>
</dbReference>
<accession>A0AAE3CKP5</accession>
<dbReference type="EMBL" id="JAAXYO010000182">
    <property type="protein sequence ID" value="MBU2789063.1"/>
    <property type="molecule type" value="Genomic_DNA"/>
</dbReference>
<dbReference type="AlphaFoldDB" id="A0AAE3CKP5"/>
<gene>
    <name evidence="1" type="ORF">HFQ13_12755</name>
</gene>
<name>A0AAE3CKP5_9PROT</name>
<evidence type="ECO:0000313" key="2">
    <source>
        <dbReference type="Proteomes" id="UP001197378"/>
    </source>
</evidence>
<proteinExistence type="predicted"/>
<keyword evidence="2" id="KW-1185">Reference proteome</keyword>
<reference evidence="1" key="1">
    <citation type="journal article" date="2021" name="ISME J.">
        <title>Genomic evolution of the class Acidithiobacillia: deep-branching Proteobacteria living in extreme acidic conditions.</title>
        <authorList>
            <person name="Moya-Beltran A."/>
            <person name="Beard S."/>
            <person name="Rojas-Villalobos C."/>
            <person name="Issotta F."/>
            <person name="Gallardo Y."/>
            <person name="Ulloa R."/>
            <person name="Giaveno A."/>
            <person name="Degli Esposti M."/>
            <person name="Johnson D.B."/>
            <person name="Quatrini R."/>
        </authorList>
    </citation>
    <scope>NUCLEOTIDE SEQUENCE</scope>
    <source>
        <strain evidence="1">VAN18-1</strain>
    </source>
</reference>
<organism evidence="1 2">
    <name type="scientific">Igneacidithiobacillus copahuensis</name>
    <dbReference type="NCBI Taxonomy" id="2724909"/>
    <lineage>
        <taxon>Bacteria</taxon>
        <taxon>Pseudomonadati</taxon>
        <taxon>Pseudomonadota</taxon>
        <taxon>Acidithiobacillia</taxon>
        <taxon>Acidithiobacillales</taxon>
        <taxon>Acidithiobacillaceae</taxon>
        <taxon>Igneacidithiobacillus</taxon>
    </lineage>
</organism>
<evidence type="ECO:0000313" key="1">
    <source>
        <dbReference type="EMBL" id="MBU2789063.1"/>
    </source>
</evidence>
<comment type="caution">
    <text evidence="1">The sequence shown here is derived from an EMBL/GenBank/DDBJ whole genome shotgun (WGS) entry which is preliminary data.</text>
</comment>
<dbReference type="RefSeq" id="WP_215872586.1">
    <property type="nucleotide sequence ID" value="NZ_JAAXYO010000182.1"/>
</dbReference>
<protein>
    <submittedName>
        <fullName evidence="1">Uncharacterized protein</fullName>
    </submittedName>
</protein>
<sequence length="46" mass="4952">MPLPVYDIQNCGAGEPKERKSFFAGVIFVDGIPASETQLDPQQDAA</sequence>